<evidence type="ECO:0000256" key="1">
    <source>
        <dbReference type="SAM" id="MobiDB-lite"/>
    </source>
</evidence>
<dbReference type="RefSeq" id="WP_354143758.1">
    <property type="nucleotide sequence ID" value="NZ_JAZDQV010000002.1"/>
</dbReference>
<feature type="region of interest" description="Disordered" evidence="1">
    <location>
        <begin position="91"/>
        <end position="118"/>
    </location>
</feature>
<organism evidence="2 3">
    <name type="scientific">Altererythrobacter litoralis</name>
    <dbReference type="NCBI Taxonomy" id="3113904"/>
    <lineage>
        <taxon>Bacteria</taxon>
        <taxon>Pseudomonadati</taxon>
        <taxon>Pseudomonadota</taxon>
        <taxon>Alphaproteobacteria</taxon>
        <taxon>Sphingomonadales</taxon>
        <taxon>Erythrobacteraceae</taxon>
        <taxon>Altererythrobacter</taxon>
    </lineage>
</organism>
<comment type="caution">
    <text evidence="2">The sequence shown here is derived from an EMBL/GenBank/DDBJ whole genome shotgun (WGS) entry which is preliminary data.</text>
</comment>
<proteinExistence type="predicted"/>
<sequence length="118" mass="12782">MAADWEGEHWHHKYAPKSGTSRDGMPLSINRAPADDLQPWVARLVAAKIEAVPGSLIRCGMCTDLAYARIILRGDWAATSADGTQHYRDEALLFGPGDGDRRGAKARGAANTDRPRVG</sequence>
<name>A0ABU7GC44_9SPHN</name>
<dbReference type="EMBL" id="JAZDQV010000002">
    <property type="protein sequence ID" value="MEE1876652.1"/>
    <property type="molecule type" value="Genomic_DNA"/>
</dbReference>
<keyword evidence="3" id="KW-1185">Reference proteome</keyword>
<dbReference type="Proteomes" id="UP001343492">
    <property type="component" value="Unassembled WGS sequence"/>
</dbReference>
<gene>
    <name evidence="2" type="ORF">VRS74_02995</name>
</gene>
<evidence type="ECO:0000313" key="3">
    <source>
        <dbReference type="Proteomes" id="UP001343492"/>
    </source>
</evidence>
<protein>
    <submittedName>
        <fullName evidence="2">Uncharacterized protein</fullName>
    </submittedName>
</protein>
<evidence type="ECO:0000313" key="2">
    <source>
        <dbReference type="EMBL" id="MEE1876652.1"/>
    </source>
</evidence>
<accession>A0ABU7GC44</accession>
<reference evidence="2 3" key="1">
    <citation type="submission" date="2024-01" db="EMBL/GenBank/DDBJ databases">
        <title>The genome sequence of Erythrobacteraceae sp. strain 1XM1-14.</title>
        <authorList>
            <person name="Liu Y."/>
        </authorList>
    </citation>
    <scope>NUCLEOTIDE SEQUENCE [LARGE SCALE GENOMIC DNA]</scope>
    <source>
        <strain evidence="2 3">1XM1-14</strain>
    </source>
</reference>